<keyword evidence="3" id="KW-0963">Cytoplasm</keyword>
<dbReference type="Pfam" id="PF00681">
    <property type="entry name" value="Plectin"/>
    <property type="match status" value="5"/>
</dbReference>
<dbReference type="FunFam" id="1.20.58.60:FF:000009">
    <property type="entry name" value="dystonin isoform X1"/>
    <property type="match status" value="1"/>
</dbReference>
<dbReference type="GO" id="GO:0005882">
    <property type="term" value="C:intermediate filament"/>
    <property type="evidence" value="ECO:0007669"/>
    <property type="project" value="TreeGrafter"/>
</dbReference>
<evidence type="ECO:0000256" key="4">
    <source>
        <dbReference type="ARBA" id="ARBA00022553"/>
    </source>
</evidence>
<dbReference type="Gene3D" id="1.20.58.60">
    <property type="match status" value="3"/>
</dbReference>
<reference evidence="10" key="3">
    <citation type="submission" date="2025-09" db="UniProtKB">
        <authorList>
            <consortium name="Ensembl"/>
        </authorList>
    </citation>
    <scope>IDENTIFICATION</scope>
</reference>
<dbReference type="InterPro" id="IPR018159">
    <property type="entry name" value="Spectrin/alpha-actinin"/>
</dbReference>
<dbReference type="InterPro" id="IPR043197">
    <property type="entry name" value="Plakin"/>
</dbReference>
<evidence type="ECO:0000256" key="8">
    <source>
        <dbReference type="SAM" id="Coils"/>
    </source>
</evidence>
<dbReference type="CDD" id="cd00176">
    <property type="entry name" value="SPEC"/>
    <property type="match status" value="1"/>
</dbReference>
<dbReference type="Pfam" id="PF21097">
    <property type="entry name" value="SR_plectin_7"/>
    <property type="match status" value="1"/>
</dbReference>
<evidence type="ECO:0000256" key="5">
    <source>
        <dbReference type="ARBA" id="ARBA00022737"/>
    </source>
</evidence>
<evidence type="ECO:0000259" key="9">
    <source>
        <dbReference type="PROSITE" id="PS50002"/>
    </source>
</evidence>
<dbReference type="InterPro" id="IPR041615">
    <property type="entry name" value="Desmoplakin_SH3"/>
</dbReference>
<dbReference type="GO" id="GO:0005737">
    <property type="term" value="C:cytoplasm"/>
    <property type="evidence" value="ECO:0007669"/>
    <property type="project" value="TreeGrafter"/>
</dbReference>
<evidence type="ECO:0000256" key="6">
    <source>
        <dbReference type="ARBA" id="ARBA00023212"/>
    </source>
</evidence>
<proteinExistence type="predicted"/>
<dbReference type="Pfam" id="PF18373">
    <property type="entry name" value="Spectrin_2"/>
    <property type="match status" value="1"/>
</dbReference>
<dbReference type="PROSITE" id="PS50002">
    <property type="entry name" value="SH3"/>
    <property type="match status" value="1"/>
</dbReference>
<dbReference type="SUPFAM" id="SSF75399">
    <property type="entry name" value="Plakin repeat"/>
    <property type="match status" value="4"/>
</dbReference>
<sequence length="1678" mass="188644">NKIQNMALDCEEKLTLAKNTLQADMSRIESGDAVQCEKELACYLQDCEALIRQLNLELKVLKDEKYYQVEQLVFRVSCLQEELVSLRLQCSSVYRKGHFSQALGSTGAELTSQRGNDSGLSLGQTLLGAVGAVGAVGAALLRRPMARSQLVAMSSSEDEGSLRFIYELLGWVEETQELLERAEWGADLPSVENNLQEHNKIHTAVEELMSGLQEAKVSANFKSSYSETLAKLEHQYCKLLEHSSWRLRSLESLHTFLSQCTEELIWLNEREEEEVSYDWSDNNTNMNAKRELYSEMRLELDEKRDVMRSLQETASRLCQENHPAKQTLEAYSAALQNQWQWVDQLCVCVEQHLKDNTTYFQFMGDARDCESYLRQLQETIKRQYTCDKNSRLSKLEDLLQDSMEEKEQLIEYRSTVASLVGRAKTVVQLRPRSAETTLSTTTPIKAICDYKQIEITISRGEECVLEDNSQRSKWKVISPTGNEAMVPSVCFTIPPPNQEAIDTASRAEQLYQKVMSLWHQLHVNMKSVVSWHYLLKDIRTVSEWNLDTSPSGRQQILDHLESQLSDFLSDSKESSLFTPAERRDLEKDVQQALQHCQDLLVNMETVEKDESVSRSYLSELQNITLSLNEAEQRLMRGIQAPPPSRLWGDSVDNVVQIKLQSEIDALRSSLGDFSRRCVSFFEEKSTSSSVPVLRSELNQAVEKLDKLHNLSSVYLEKLKTVDILIHSLDEAESQVRKYESRLSEEDIVPPDTAAIKNLREQLQWQSELTEHEGIFQSLQSEVLHAKEAGSQLSKLHPDRSPELELYEDRANQMTERWSGVKRQMETRETDLEALGSALQQYRDGHSALVEWIEETTQRQENAQPGQTDSKALSEQLAQQTVTDYELQLMTYRAFVESTHKSPVKRRRMHSSSEAVTQEFMDLRTRYTALVTLTTQHVKYISDSLRRLEEEECMCRICNFIYLSVKHSKPLHLFCILLPCLLSRLSPEERAHVEAQLDELTATYNELCDSSTQQLQQLEQQLAKEEERKVYWLEGGAEKGKVYCRFMTKCILLIQKAQLIMGGLVQPDSRLSFTLEQGLAQDLIDTQTRQSLSELENALLLVENTKSVGDQQQNVLPVAMAMEMGLFKEEVGLRILELHINTGGLRDSTGKMISLEQAEDMKLLTPRVITKLRARLQHKELIDPNTAEKLNLYELQQRCVLNEDSGLLLFPVKQQPGGTVCLCSGRKVGIFRAVQEGLIDRKVTVRLLEAQLFAGGITDPRSGHRLTIDEAVRHGLMDQDLACAMLARQLQNGGILDPVSGERLDLEESIPQAGLIDSNTAARLMEAQVASGGIVDLHRDKKVSVTLAANLGLIDEDQQEELVALEKAYKGKVTDLGTSLKKANLQLQMEGVIDPESKSPVPLDQAIQKGLIRSEEAYQVLAKQVAEGGIIHHASGMRLSVSDAIDRGLVDRSIAPGLEELEWVFQGKISSSSHPEAVILQASTGAILDPDTRRKLTLSEAVSKGLLDGNIASEAMASPTVTQGALDPQTARIVPYSELVRQGKIDIETGKRFLEVKPFKGIKNEQTEEILTLSEAVASKQVDPVPALRLLQSQANSGGIIDINDGERLSLSEAHNRGLVGDDVAKIIATNQISKGLEITEQQVSSLSDATRVGLISRDTASEIQEKVISVEREVTPPQ</sequence>
<protein>
    <recommendedName>
        <fullName evidence="9">SH3 domain-containing protein</fullName>
    </recommendedName>
</protein>
<evidence type="ECO:0000313" key="10">
    <source>
        <dbReference type="Ensembl" id="ENSATEP00000072150.1"/>
    </source>
</evidence>
<comment type="subcellular location">
    <subcellularLocation>
        <location evidence="1">Cytoplasm</location>
        <location evidence="1">Cytoskeleton</location>
    </subcellularLocation>
</comment>
<dbReference type="PANTHER" id="PTHR23169:SF25">
    <property type="entry name" value="MICROTUBULE-ACTIN CROSS-LINKING FACTOR 1, ISOFORMS 1_2_3_4_5"/>
    <property type="match status" value="1"/>
</dbReference>
<dbReference type="Pfam" id="PF21019">
    <property type="entry name" value="Spectrin_3"/>
    <property type="match status" value="1"/>
</dbReference>
<dbReference type="Ensembl" id="ENSATET00000076718.1">
    <property type="protein sequence ID" value="ENSATEP00000072150.1"/>
    <property type="gene ID" value="ENSATEG00000001381.3"/>
</dbReference>
<organism evidence="10 11">
    <name type="scientific">Anabas testudineus</name>
    <name type="common">Climbing perch</name>
    <name type="synonym">Anthias testudineus</name>
    <dbReference type="NCBI Taxonomy" id="64144"/>
    <lineage>
        <taxon>Eukaryota</taxon>
        <taxon>Metazoa</taxon>
        <taxon>Chordata</taxon>
        <taxon>Craniata</taxon>
        <taxon>Vertebrata</taxon>
        <taxon>Euteleostomi</taxon>
        <taxon>Actinopterygii</taxon>
        <taxon>Neopterygii</taxon>
        <taxon>Teleostei</taxon>
        <taxon>Neoteleostei</taxon>
        <taxon>Acanthomorphata</taxon>
        <taxon>Anabantaria</taxon>
        <taxon>Anabantiformes</taxon>
        <taxon>Anabantoidei</taxon>
        <taxon>Anabantidae</taxon>
        <taxon>Anabas</taxon>
    </lineage>
</organism>
<dbReference type="GO" id="GO:0042060">
    <property type="term" value="P:wound healing"/>
    <property type="evidence" value="ECO:0007669"/>
    <property type="project" value="TreeGrafter"/>
</dbReference>
<keyword evidence="6" id="KW-0206">Cytoskeleton</keyword>
<dbReference type="GO" id="GO:0016020">
    <property type="term" value="C:membrane"/>
    <property type="evidence" value="ECO:0007669"/>
    <property type="project" value="TreeGrafter"/>
</dbReference>
<keyword evidence="4" id="KW-0597">Phosphoprotein</keyword>
<dbReference type="FunFam" id="2.30.30.40:FF:000011">
    <property type="entry name" value="Microtubule-actin cross-linking factor 1"/>
    <property type="match status" value="1"/>
</dbReference>
<dbReference type="SUPFAM" id="SSF46966">
    <property type="entry name" value="Spectrin repeat"/>
    <property type="match status" value="3"/>
</dbReference>
<evidence type="ECO:0000256" key="7">
    <source>
        <dbReference type="PROSITE-ProRule" id="PRU00192"/>
    </source>
</evidence>
<dbReference type="Gene3D" id="2.30.30.40">
    <property type="entry name" value="SH3 Domains"/>
    <property type="match status" value="1"/>
</dbReference>
<dbReference type="InterPro" id="IPR035915">
    <property type="entry name" value="Plakin_repeat_sf"/>
</dbReference>
<keyword evidence="2 7" id="KW-0728">SH3 domain</keyword>
<keyword evidence="8" id="KW-0175">Coiled coil</keyword>
<feature type="coiled-coil region" evidence="8">
    <location>
        <begin position="721"/>
        <end position="748"/>
    </location>
</feature>
<dbReference type="SMART" id="SM00150">
    <property type="entry name" value="SPEC"/>
    <property type="match status" value="4"/>
</dbReference>
<reference evidence="10" key="2">
    <citation type="submission" date="2025-08" db="UniProtKB">
        <authorList>
            <consortium name="Ensembl"/>
        </authorList>
    </citation>
    <scope>IDENTIFICATION</scope>
</reference>
<dbReference type="Proteomes" id="UP000265040">
    <property type="component" value="Chromosome 11"/>
</dbReference>
<dbReference type="PANTHER" id="PTHR23169">
    <property type="entry name" value="ENVOPLAKIN"/>
    <property type="match status" value="1"/>
</dbReference>
<dbReference type="InterPro" id="IPR049538">
    <property type="entry name" value="PCN-like_spectrin-like_rpt"/>
</dbReference>
<dbReference type="Pfam" id="PF21020">
    <property type="entry name" value="Spectrin_4"/>
    <property type="match status" value="1"/>
</dbReference>
<dbReference type="GO" id="GO:0005198">
    <property type="term" value="F:structural molecule activity"/>
    <property type="evidence" value="ECO:0007669"/>
    <property type="project" value="TreeGrafter"/>
</dbReference>
<feature type="domain" description="SH3" evidence="9">
    <location>
        <begin position="439"/>
        <end position="496"/>
    </location>
</feature>
<evidence type="ECO:0000256" key="2">
    <source>
        <dbReference type="ARBA" id="ARBA00022443"/>
    </source>
</evidence>
<dbReference type="InterPro" id="IPR001101">
    <property type="entry name" value="Plectin_repeat"/>
</dbReference>
<feature type="coiled-coil region" evidence="8">
    <location>
        <begin position="1000"/>
        <end position="1027"/>
    </location>
</feature>
<evidence type="ECO:0000313" key="11">
    <source>
        <dbReference type="Proteomes" id="UP000265040"/>
    </source>
</evidence>
<dbReference type="InterPro" id="IPR041573">
    <property type="entry name" value="Desmoplakin_Spectrin-like"/>
</dbReference>
<keyword evidence="11" id="KW-1185">Reference proteome</keyword>
<dbReference type="GO" id="GO:0045104">
    <property type="term" value="P:intermediate filament cytoskeleton organization"/>
    <property type="evidence" value="ECO:0007669"/>
    <property type="project" value="InterPro"/>
</dbReference>
<dbReference type="Gene3D" id="1.20.58.1060">
    <property type="match status" value="1"/>
</dbReference>
<dbReference type="InterPro" id="IPR001452">
    <property type="entry name" value="SH3_domain"/>
</dbReference>
<dbReference type="GeneTree" id="ENSGT00940000155824"/>
<feature type="coiled-coil region" evidence="8">
    <location>
        <begin position="293"/>
        <end position="320"/>
    </location>
</feature>
<dbReference type="Gene3D" id="3.90.1290.10">
    <property type="entry name" value="Plakin repeat"/>
    <property type="match status" value="5"/>
</dbReference>
<keyword evidence="5" id="KW-0677">Repeat</keyword>
<reference evidence="10 11" key="1">
    <citation type="submission" date="2021-04" db="EMBL/GenBank/DDBJ databases">
        <authorList>
            <consortium name="Wellcome Sanger Institute Data Sharing"/>
        </authorList>
    </citation>
    <scope>NUCLEOTIDE SEQUENCE [LARGE SCALE GENOMIC DNA]</scope>
</reference>
<name>A0AAQ6I8F5_ANATE</name>
<evidence type="ECO:0000256" key="3">
    <source>
        <dbReference type="ARBA" id="ARBA00022490"/>
    </source>
</evidence>
<dbReference type="SMART" id="SM00250">
    <property type="entry name" value="PLEC"/>
    <property type="match status" value="12"/>
</dbReference>
<dbReference type="Pfam" id="PF17902">
    <property type="entry name" value="SH3_10"/>
    <property type="match status" value="1"/>
</dbReference>
<accession>A0AAQ6I8F5</accession>
<evidence type="ECO:0000256" key="1">
    <source>
        <dbReference type="ARBA" id="ARBA00004245"/>
    </source>
</evidence>